<dbReference type="Gene3D" id="2.60.40.420">
    <property type="entry name" value="Cupredoxins - blue copper proteins"/>
    <property type="match status" value="1"/>
</dbReference>
<gene>
    <name evidence="2" type="ORF">DSM3645_10547</name>
</gene>
<dbReference type="HOGENOM" id="CLU_077411_0_0_0"/>
<evidence type="ECO:0000313" key="3">
    <source>
        <dbReference type="Proteomes" id="UP000004358"/>
    </source>
</evidence>
<organism evidence="2 3">
    <name type="scientific">Blastopirellula marina DSM 3645</name>
    <dbReference type="NCBI Taxonomy" id="314230"/>
    <lineage>
        <taxon>Bacteria</taxon>
        <taxon>Pseudomonadati</taxon>
        <taxon>Planctomycetota</taxon>
        <taxon>Planctomycetia</taxon>
        <taxon>Pirellulales</taxon>
        <taxon>Pirellulaceae</taxon>
        <taxon>Blastopirellula</taxon>
    </lineage>
</organism>
<dbReference type="SUPFAM" id="SSF49503">
    <property type="entry name" value="Cupredoxins"/>
    <property type="match status" value="1"/>
</dbReference>
<dbReference type="EMBL" id="AANZ01000001">
    <property type="protein sequence ID" value="EAQ82833.1"/>
    <property type="molecule type" value="Genomic_DNA"/>
</dbReference>
<dbReference type="Proteomes" id="UP000004358">
    <property type="component" value="Unassembled WGS sequence"/>
</dbReference>
<reference evidence="2 3" key="1">
    <citation type="submission" date="2006-02" db="EMBL/GenBank/DDBJ databases">
        <authorList>
            <person name="Amann R."/>
            <person name="Ferriera S."/>
            <person name="Johnson J."/>
            <person name="Kravitz S."/>
            <person name="Halpern A."/>
            <person name="Remington K."/>
            <person name="Beeson K."/>
            <person name="Tran B."/>
            <person name="Rogers Y.-H."/>
            <person name="Friedman R."/>
            <person name="Venter J.C."/>
        </authorList>
    </citation>
    <scope>NUCLEOTIDE SEQUENCE [LARGE SCALE GENOMIC DNA]</scope>
    <source>
        <strain evidence="2 3">DSM 3645</strain>
    </source>
</reference>
<dbReference type="eggNOG" id="COG3794">
    <property type="taxonomic scope" value="Bacteria"/>
</dbReference>
<dbReference type="RefSeq" id="WP_002655710.1">
    <property type="nucleotide sequence ID" value="NZ_CH672377.1"/>
</dbReference>
<dbReference type="SUPFAM" id="SSF49464">
    <property type="entry name" value="Carboxypeptidase regulatory domain-like"/>
    <property type="match status" value="1"/>
</dbReference>
<protein>
    <recommendedName>
        <fullName evidence="4">Lipoprotein</fullName>
    </recommendedName>
</protein>
<sequence length="260" mass="28519">MKMWLLTSALLLTLLFSNLASAEGWGTIKGKFIVAGATPAPAVLSVEKDKAVCGLKPIHEESLIVGPKGGLKNACVWLTVARGKLYPTAHPMYAATANDEIDVDNIACVYDPHVTFIRTTQKAKFKNMDPIPHNVKVDGFANPPMNTLIPAKGQFVQDFPEEERTPIPASCSIHPWMSAYLLIRESPYAVVSQADGSFELANVPEGKWTFQFWHTAGGYMSEMQMQGKPQKDRRGQYEIEVVDGQVTDLGEIVVAAKSLK</sequence>
<dbReference type="InterPro" id="IPR008972">
    <property type="entry name" value="Cupredoxin"/>
</dbReference>
<feature type="chain" id="PRO_5002664874" description="Lipoprotein" evidence="1">
    <location>
        <begin position="23"/>
        <end position="260"/>
    </location>
</feature>
<feature type="signal peptide" evidence="1">
    <location>
        <begin position="1"/>
        <end position="22"/>
    </location>
</feature>
<accession>A3ZM50</accession>
<name>A3ZM50_9BACT</name>
<evidence type="ECO:0008006" key="4">
    <source>
        <dbReference type="Google" id="ProtNLM"/>
    </source>
</evidence>
<evidence type="ECO:0000256" key="1">
    <source>
        <dbReference type="SAM" id="SignalP"/>
    </source>
</evidence>
<dbReference type="STRING" id="314230.DSM3645_10547"/>
<dbReference type="OrthoDB" id="9772097at2"/>
<evidence type="ECO:0000313" key="2">
    <source>
        <dbReference type="EMBL" id="EAQ82833.1"/>
    </source>
</evidence>
<comment type="caution">
    <text evidence="2">The sequence shown here is derived from an EMBL/GenBank/DDBJ whole genome shotgun (WGS) entry which is preliminary data.</text>
</comment>
<dbReference type="InterPro" id="IPR008969">
    <property type="entry name" value="CarboxyPept-like_regulatory"/>
</dbReference>
<keyword evidence="1" id="KW-0732">Signal</keyword>
<proteinExistence type="predicted"/>
<dbReference type="AlphaFoldDB" id="A3ZM50"/>